<comment type="caution">
    <text evidence="2">The sequence shown here is derived from an EMBL/GenBank/DDBJ whole genome shotgun (WGS) entry which is preliminary data.</text>
</comment>
<evidence type="ECO:0000313" key="3">
    <source>
        <dbReference type="Proteomes" id="UP001597058"/>
    </source>
</evidence>
<reference evidence="3" key="1">
    <citation type="journal article" date="2019" name="Int. J. Syst. Evol. Microbiol.">
        <title>The Global Catalogue of Microorganisms (GCM) 10K type strain sequencing project: providing services to taxonomists for standard genome sequencing and annotation.</title>
        <authorList>
            <consortium name="The Broad Institute Genomics Platform"/>
            <consortium name="The Broad Institute Genome Sequencing Center for Infectious Disease"/>
            <person name="Wu L."/>
            <person name="Ma J."/>
        </authorList>
    </citation>
    <scope>NUCLEOTIDE SEQUENCE [LARGE SCALE GENOMIC DNA]</scope>
    <source>
        <strain evidence="3">CGMCC 4.7020</strain>
    </source>
</reference>
<gene>
    <name evidence="2" type="ORF">ACFQ5X_23590</name>
</gene>
<dbReference type="RefSeq" id="WP_381233222.1">
    <property type="nucleotide sequence ID" value="NZ_JBHSKH010000010.1"/>
</dbReference>
<keyword evidence="3" id="KW-1185">Reference proteome</keyword>
<protein>
    <recommendedName>
        <fullName evidence="4">Lipoprotein</fullName>
    </recommendedName>
</protein>
<feature type="region of interest" description="Disordered" evidence="1">
    <location>
        <begin position="9"/>
        <end position="34"/>
    </location>
</feature>
<evidence type="ECO:0008006" key="4">
    <source>
        <dbReference type="Google" id="ProtNLM"/>
    </source>
</evidence>
<dbReference type="EMBL" id="JBHTMM010000031">
    <property type="protein sequence ID" value="MFD1308825.1"/>
    <property type="molecule type" value="Genomic_DNA"/>
</dbReference>
<organism evidence="2 3">
    <name type="scientific">Streptomyces kaempferi</name>
    <dbReference type="NCBI Taxonomy" id="333725"/>
    <lineage>
        <taxon>Bacteria</taxon>
        <taxon>Bacillati</taxon>
        <taxon>Actinomycetota</taxon>
        <taxon>Actinomycetes</taxon>
        <taxon>Kitasatosporales</taxon>
        <taxon>Streptomycetaceae</taxon>
        <taxon>Streptomyces</taxon>
    </lineage>
</organism>
<evidence type="ECO:0000256" key="1">
    <source>
        <dbReference type="SAM" id="MobiDB-lite"/>
    </source>
</evidence>
<proteinExistence type="predicted"/>
<feature type="compositionally biased region" description="Gly residues" evidence="1">
    <location>
        <begin position="11"/>
        <end position="22"/>
    </location>
</feature>
<name>A0ABW3XI41_9ACTN</name>
<dbReference type="Proteomes" id="UP001597058">
    <property type="component" value="Unassembled WGS sequence"/>
</dbReference>
<evidence type="ECO:0000313" key="2">
    <source>
        <dbReference type="EMBL" id="MFD1308825.1"/>
    </source>
</evidence>
<accession>A0ABW3XI41</accession>
<sequence length="52" mass="4798">MAAPAVFTVGAGAGGCEQGTGGAARPKGTAAGDAAHGAEFSGLTRGAVRHAC</sequence>